<comment type="caution">
    <text evidence="4">The sequence shown here is derived from an EMBL/GenBank/DDBJ whole genome shotgun (WGS) entry which is preliminary data.</text>
</comment>
<dbReference type="InterPro" id="IPR029476">
    <property type="entry name" value="DNase_NucA_NucB"/>
</dbReference>
<proteinExistence type="predicted"/>
<keyword evidence="1" id="KW-0732">Signal</keyword>
<evidence type="ECO:0000256" key="2">
    <source>
        <dbReference type="SAM" id="MobiDB-lite"/>
    </source>
</evidence>
<dbReference type="PANTHER" id="PTHR46580:SF4">
    <property type="entry name" value="ATP_GTP-BINDING PROTEIN"/>
    <property type="match status" value="1"/>
</dbReference>
<name>A0A939FLJ6_9ACTN</name>
<dbReference type="RefSeq" id="WP_207247610.1">
    <property type="nucleotide sequence ID" value="NZ_JAFMOF010000002.1"/>
</dbReference>
<dbReference type="SUPFAM" id="SSF69318">
    <property type="entry name" value="Integrin alpha N-terminal domain"/>
    <property type="match status" value="1"/>
</dbReference>
<feature type="region of interest" description="Disordered" evidence="2">
    <location>
        <begin position="143"/>
        <end position="171"/>
    </location>
</feature>
<dbReference type="PANTHER" id="PTHR46580">
    <property type="entry name" value="SENSOR KINASE-RELATED"/>
    <property type="match status" value="1"/>
</dbReference>
<feature type="region of interest" description="Disordered" evidence="2">
    <location>
        <begin position="28"/>
        <end position="52"/>
    </location>
</feature>
<evidence type="ECO:0000259" key="3">
    <source>
        <dbReference type="Pfam" id="PF14040"/>
    </source>
</evidence>
<dbReference type="AlphaFoldDB" id="A0A939FLJ6"/>
<dbReference type="EMBL" id="JAFMOF010000002">
    <property type="protein sequence ID" value="MBO0654406.1"/>
    <property type="molecule type" value="Genomic_DNA"/>
</dbReference>
<feature type="domain" description="Deoxyribonuclease NucA/NucB" evidence="3">
    <location>
        <begin position="46"/>
        <end position="134"/>
    </location>
</feature>
<accession>A0A939FLJ6</accession>
<dbReference type="Pfam" id="PF14040">
    <property type="entry name" value="DNase_NucA_NucB"/>
    <property type="match status" value="1"/>
</dbReference>
<gene>
    <name evidence="4" type="ORF">J1792_16955</name>
</gene>
<dbReference type="Gene3D" id="2.130.10.130">
    <property type="entry name" value="Integrin alpha, N-terminal"/>
    <property type="match status" value="1"/>
</dbReference>
<evidence type="ECO:0000256" key="1">
    <source>
        <dbReference type="ARBA" id="ARBA00022729"/>
    </source>
</evidence>
<evidence type="ECO:0000313" key="5">
    <source>
        <dbReference type="Proteomes" id="UP000664781"/>
    </source>
</evidence>
<evidence type="ECO:0000313" key="4">
    <source>
        <dbReference type="EMBL" id="MBO0654406.1"/>
    </source>
</evidence>
<organism evidence="4 5">
    <name type="scientific">Streptomyces triculaminicus</name>
    <dbReference type="NCBI Taxonomy" id="2816232"/>
    <lineage>
        <taxon>Bacteria</taxon>
        <taxon>Bacillati</taxon>
        <taxon>Actinomycetota</taxon>
        <taxon>Actinomycetes</taxon>
        <taxon>Kitasatosporales</taxon>
        <taxon>Streptomycetaceae</taxon>
        <taxon>Streptomyces</taxon>
    </lineage>
</organism>
<protein>
    <submittedName>
        <fullName evidence="4">VCBS repeat-containing protein</fullName>
    </submittedName>
</protein>
<reference evidence="4" key="1">
    <citation type="submission" date="2021-03" db="EMBL/GenBank/DDBJ databases">
        <title>Streptomyces strains.</title>
        <authorList>
            <person name="Lund M.B."/>
            <person name="Toerring T."/>
        </authorList>
    </citation>
    <scope>NUCLEOTIDE SEQUENCE</scope>
    <source>
        <strain evidence="4">JCM 4242</strain>
    </source>
</reference>
<keyword evidence="5" id="KW-1185">Reference proteome</keyword>
<sequence length="438" mass="47856">MVKEATKHIWEAQHYPDLTLPTARNKSIPGSIESNEPLQRLYGDSNGHNRSKSTAACRKYYGKRYGKLPNGPWDCDEYPFASTWQGAFTGDNDTRATSHFSARLIPSADNQQGGRELDDWYREQRIIDHDDFFVKVVKADGSEMVLPAPPPPHKGPGTMGDMNSDGKSDLVAVHSDGSGKLRFYPGNGDGTLGGAKEISSAGWAGAAISHGGDFNSDGKQDVVARVGNELRLYPGQGDGTVGTPRVFNSGTEWDTSISKIITVEDADGDDYPDVITPYDNKLWLYPGDPNNEPGLKDPIQIGGAGWDKFDLISLDDVNGDGHSDLGARNRNDGMSYFYPGPLNRDLSQRTAMIREQSGDRATTRLYDGAGMPLITSGHDADDNGRMDMWATTWNGKLVHIKDDLAVVDESRPSDSSRPWITYRKEVGAAGWQNIKALG</sequence>
<dbReference type="InterPro" id="IPR013517">
    <property type="entry name" value="FG-GAP"/>
</dbReference>
<dbReference type="Pfam" id="PF13517">
    <property type="entry name" value="FG-GAP_3"/>
    <property type="match status" value="1"/>
</dbReference>
<dbReference type="InterPro" id="IPR028994">
    <property type="entry name" value="Integrin_alpha_N"/>
</dbReference>
<dbReference type="Proteomes" id="UP000664781">
    <property type="component" value="Unassembled WGS sequence"/>
</dbReference>